<keyword evidence="2" id="KW-1185">Reference proteome</keyword>
<name>A0A1L8CRG5_9THEO</name>
<sequence>MPGKTKKRKIFLDDRDYKAAQMEFALKAKEEFNTESKHTAGFWGKNYRTLLKN</sequence>
<evidence type="ECO:0000313" key="1">
    <source>
        <dbReference type="EMBL" id="GAV21515.1"/>
    </source>
</evidence>
<dbReference type="AlphaFoldDB" id="A0A1L8CRG5"/>
<dbReference type="EMBL" id="BDJK01000002">
    <property type="protein sequence ID" value="GAV21515.1"/>
    <property type="molecule type" value="Genomic_DNA"/>
</dbReference>
<reference evidence="2" key="1">
    <citation type="submission" date="2016-12" db="EMBL/GenBank/DDBJ databases">
        <title>Draft Genome Sequences od Carboxydothermus pertinax and islandicus, Hydrogenogenic Carboxydotrophic Bacteria.</title>
        <authorList>
            <person name="Fukuyama Y."/>
            <person name="Ohmae K."/>
            <person name="Yoneda Y."/>
            <person name="Yoshida T."/>
            <person name="Sako Y."/>
        </authorList>
    </citation>
    <scope>NUCLEOTIDE SEQUENCE [LARGE SCALE GENOMIC DNA]</scope>
    <source>
        <strain evidence="2">Ug1</strain>
    </source>
</reference>
<dbReference type="Proteomes" id="UP000187485">
    <property type="component" value="Unassembled WGS sequence"/>
</dbReference>
<proteinExistence type="predicted"/>
<gene>
    <name evidence="1" type="ORF">cpu_00250</name>
</gene>
<protein>
    <submittedName>
        <fullName evidence="1">Uncharacterized protein</fullName>
    </submittedName>
</protein>
<organism evidence="1 2">
    <name type="scientific">Carboxydothermus pertinax</name>
    <dbReference type="NCBI Taxonomy" id="870242"/>
    <lineage>
        <taxon>Bacteria</taxon>
        <taxon>Bacillati</taxon>
        <taxon>Bacillota</taxon>
        <taxon>Clostridia</taxon>
        <taxon>Thermoanaerobacterales</taxon>
        <taxon>Thermoanaerobacteraceae</taxon>
        <taxon>Carboxydothermus</taxon>
    </lineage>
</organism>
<accession>A0A1L8CRG5</accession>
<evidence type="ECO:0000313" key="2">
    <source>
        <dbReference type="Proteomes" id="UP000187485"/>
    </source>
</evidence>
<comment type="caution">
    <text evidence="1">The sequence shown here is derived from an EMBL/GenBank/DDBJ whole genome shotgun (WGS) entry which is preliminary data.</text>
</comment>